<dbReference type="PANTHER" id="PTHR43792:SF13">
    <property type="entry name" value="ACETYLTRANSFERASE"/>
    <property type="match status" value="1"/>
</dbReference>
<organism evidence="2 3">
    <name type="scientific">Crystallibacter crystallopoietes</name>
    <dbReference type="NCBI Taxonomy" id="37928"/>
    <lineage>
        <taxon>Bacteria</taxon>
        <taxon>Bacillati</taxon>
        <taxon>Actinomycetota</taxon>
        <taxon>Actinomycetes</taxon>
        <taxon>Micrococcales</taxon>
        <taxon>Micrococcaceae</taxon>
        <taxon>Crystallibacter</taxon>
    </lineage>
</organism>
<dbReference type="EMBL" id="FNKH01000002">
    <property type="protein sequence ID" value="SDQ71832.1"/>
    <property type="molecule type" value="Genomic_DNA"/>
</dbReference>
<dbReference type="PANTHER" id="PTHR43792">
    <property type="entry name" value="GNAT FAMILY, PUTATIVE (AFU_ORTHOLOGUE AFUA_3G00765)-RELATED-RELATED"/>
    <property type="match status" value="1"/>
</dbReference>
<dbReference type="STRING" id="37928.SAMN04489742_2274"/>
<dbReference type="Proteomes" id="UP000181917">
    <property type="component" value="Unassembled WGS sequence"/>
</dbReference>
<protein>
    <submittedName>
        <fullName evidence="2">Protein N-acetyltransferase, RimJ/RimL family</fullName>
    </submittedName>
</protein>
<evidence type="ECO:0000313" key="3">
    <source>
        <dbReference type="Proteomes" id="UP000181917"/>
    </source>
</evidence>
<dbReference type="AlphaFoldDB" id="A0A1H1D5W9"/>
<proteinExistence type="predicted"/>
<dbReference type="KEGG" id="acry:AC20117_06035"/>
<evidence type="ECO:0000313" key="2">
    <source>
        <dbReference type="EMBL" id="SDQ71832.1"/>
    </source>
</evidence>
<reference evidence="2 3" key="1">
    <citation type="submission" date="2016-10" db="EMBL/GenBank/DDBJ databases">
        <authorList>
            <person name="de Groot N.N."/>
        </authorList>
    </citation>
    <scope>NUCLEOTIDE SEQUENCE [LARGE SCALE GENOMIC DNA]</scope>
    <source>
        <strain evidence="2 3">DSM 20117</strain>
    </source>
</reference>
<keyword evidence="3" id="KW-1185">Reference proteome</keyword>
<keyword evidence="2" id="KW-0808">Transferase</keyword>
<evidence type="ECO:0000259" key="1">
    <source>
        <dbReference type="PROSITE" id="PS51186"/>
    </source>
</evidence>
<dbReference type="Pfam" id="PF13302">
    <property type="entry name" value="Acetyltransf_3"/>
    <property type="match status" value="1"/>
</dbReference>
<accession>A0A1H1D5W9</accession>
<dbReference type="InterPro" id="IPR016181">
    <property type="entry name" value="Acyl_CoA_acyltransferase"/>
</dbReference>
<dbReference type="SUPFAM" id="SSF55729">
    <property type="entry name" value="Acyl-CoA N-acyltransferases (Nat)"/>
    <property type="match status" value="1"/>
</dbReference>
<dbReference type="InterPro" id="IPR000182">
    <property type="entry name" value="GNAT_dom"/>
</dbReference>
<name>A0A1H1D5W9_9MICC</name>
<dbReference type="Gene3D" id="3.40.630.30">
    <property type="match status" value="1"/>
</dbReference>
<dbReference type="InterPro" id="IPR051531">
    <property type="entry name" value="N-acetyltransferase"/>
</dbReference>
<sequence>MLLKAATPEDLGAYLHGGAESLAAVLGVSIPAGWPEYPWLIDFTLKALLKQPGQAEWRMYYFLDPELGVLLGSGGYKGPPKNGTVEIGYEIAPGFRGQGYATAAVRQLVDRAFNTVEVAAVEARTLPHTNASGAVLTKAGFACQGIVPDEQTGQAWLWRKTRPEHDP</sequence>
<dbReference type="PROSITE" id="PS51186">
    <property type="entry name" value="GNAT"/>
    <property type="match status" value="1"/>
</dbReference>
<feature type="domain" description="N-acetyltransferase" evidence="1">
    <location>
        <begin position="1"/>
        <end position="163"/>
    </location>
</feature>
<gene>
    <name evidence="2" type="ORF">SAMN04489742_2274</name>
</gene>
<dbReference type="GO" id="GO:0016747">
    <property type="term" value="F:acyltransferase activity, transferring groups other than amino-acyl groups"/>
    <property type="evidence" value="ECO:0007669"/>
    <property type="project" value="InterPro"/>
</dbReference>